<accession>A0A1I6IDW8</accession>
<evidence type="ECO:0000256" key="11">
    <source>
        <dbReference type="ARBA" id="ARBA00022777"/>
    </source>
</evidence>
<dbReference type="EMBL" id="FOYW01000001">
    <property type="protein sequence ID" value="SFR64967.1"/>
    <property type="molecule type" value="Genomic_DNA"/>
</dbReference>
<dbReference type="Proteomes" id="UP000198644">
    <property type="component" value="Unassembled WGS sequence"/>
</dbReference>
<gene>
    <name evidence="20" type="ORF">SAMN05216203_2166</name>
</gene>
<dbReference type="EC" id="2.7.13.3" evidence="3"/>
<dbReference type="InterPro" id="IPR004358">
    <property type="entry name" value="Sig_transdc_His_kin-like_C"/>
</dbReference>
<dbReference type="Pfam" id="PF00512">
    <property type="entry name" value="HisKA"/>
    <property type="match status" value="1"/>
</dbReference>
<dbReference type="GO" id="GO:0000166">
    <property type="term" value="F:nucleotide binding"/>
    <property type="evidence" value="ECO:0007669"/>
    <property type="project" value="UniProtKB-KW"/>
</dbReference>
<keyword evidence="12" id="KW-1133">Transmembrane helix</keyword>
<dbReference type="PANTHER" id="PTHR43047">
    <property type="entry name" value="TWO-COMPONENT HISTIDINE PROTEIN KINASE"/>
    <property type="match status" value="1"/>
</dbReference>
<dbReference type="PROSITE" id="PS50109">
    <property type="entry name" value="HIS_KIN"/>
    <property type="match status" value="1"/>
</dbReference>
<evidence type="ECO:0000256" key="14">
    <source>
        <dbReference type="PROSITE-ProRule" id="PRU00169"/>
    </source>
</evidence>
<dbReference type="InterPro" id="IPR005467">
    <property type="entry name" value="His_kinase_dom"/>
</dbReference>
<dbReference type="CDD" id="cd00130">
    <property type="entry name" value="PAS"/>
    <property type="match status" value="2"/>
</dbReference>
<feature type="domain" description="Response regulatory" evidence="17">
    <location>
        <begin position="1108"/>
        <end position="1225"/>
    </location>
</feature>
<keyword evidence="10" id="KW-0547">Nucleotide-binding</keyword>
<dbReference type="PROSITE" id="PS50113">
    <property type="entry name" value="PAC"/>
    <property type="match status" value="2"/>
</dbReference>
<feature type="domain" description="PAS" evidence="18">
    <location>
        <begin position="278"/>
        <end position="305"/>
    </location>
</feature>
<dbReference type="SUPFAM" id="SSF55781">
    <property type="entry name" value="GAF domain-like"/>
    <property type="match status" value="1"/>
</dbReference>
<evidence type="ECO:0000256" key="5">
    <source>
        <dbReference type="ARBA" id="ARBA00022519"/>
    </source>
</evidence>
<dbReference type="Gene3D" id="3.30.450.20">
    <property type="entry name" value="PAS domain"/>
    <property type="match status" value="2"/>
</dbReference>
<dbReference type="InterPro" id="IPR011006">
    <property type="entry name" value="CheY-like_superfamily"/>
</dbReference>
<dbReference type="SUPFAM" id="SSF52172">
    <property type="entry name" value="CheY-like"/>
    <property type="match status" value="1"/>
</dbReference>
<evidence type="ECO:0000256" key="15">
    <source>
        <dbReference type="SAM" id="MobiDB-lite"/>
    </source>
</evidence>
<dbReference type="InterPro" id="IPR001610">
    <property type="entry name" value="PAC"/>
</dbReference>
<dbReference type="FunFam" id="2.10.70.100:FF:000001">
    <property type="entry name" value="Sensory transduction histidine kinase"/>
    <property type="match status" value="1"/>
</dbReference>
<dbReference type="Gene3D" id="2.10.70.100">
    <property type="match status" value="1"/>
</dbReference>
<keyword evidence="11" id="KW-0418">Kinase</keyword>
<reference evidence="20 21" key="1">
    <citation type="submission" date="2016-10" db="EMBL/GenBank/DDBJ databases">
        <authorList>
            <person name="de Groot N.N."/>
        </authorList>
    </citation>
    <scope>NUCLEOTIDE SEQUENCE [LARGE SCALE GENOMIC DNA]</scope>
    <source>
        <strain evidence="20 21">CGMCC 1.9167</strain>
    </source>
</reference>
<dbReference type="InterPro" id="IPR036890">
    <property type="entry name" value="HATPase_C_sf"/>
</dbReference>
<evidence type="ECO:0000256" key="3">
    <source>
        <dbReference type="ARBA" id="ARBA00012438"/>
    </source>
</evidence>
<dbReference type="PANTHER" id="PTHR43047:SF72">
    <property type="entry name" value="OSMOSENSING HISTIDINE PROTEIN KINASE SLN1"/>
    <property type="match status" value="1"/>
</dbReference>
<sequence length="1226" mass="136945">MIDIAVVGDSATEQWLARQAQKLESEGLRCRFVHREQGLGNARESDLWLVDLDGITPGTLESLGLNEQTEKSPGRPWIAVGRHFSLETAQKVLSMGAARCFGKPLTPRALAESCRELGIGAPFHGAALAVLEDREAVYQDIDGALTGAGFSSARLADLQKTLEALRWQAPDGLVLSHYPESLSLRGVIDLLRSFPELTGVPVFLLRGITRQGELLQAMSAVADVVYIADVSELPEAVSRRLNRRPTANSPPRRLFQKLHDYEQEHRALHLHAIVSKSDRSGRIIEVNDRFCEISGYSADELIGQNHRILKSGHHAPEFYRELWSTISQGDVWRGEICNQARDGSCYWVSSTIVPYLDQSGRPYQYIAIRKDITHVKRAEVQISQQRELAARLGEAGAELLSVGWQDGVRGIRSALTPLCHLLQAEGILLDLHQDYPFLKDWSWVLPESEGMPALWIRTTDSPAGDEGPICQSIAEAPLRTNNVRVGTMSLHGSAGAMAETFSQRGLVDLLANILVGALARWQREYEHEIGRERLRVAQKYSGIGTWEWNIRTGSLYWTEQIPVLFGYSEGELETSYDNFIGAVHPEDREAVETAIKRTVEDNHPYRIEHRVVWPDGRIRWLMETGDITRDEAGEAIRMLGVVQDVTEIREADLKLERQAILLNMLHDSLTAFVLEGRFRTTLDTMLKKLLELTESDFGYMAEVLHGHDDKPYLRIQAITDISWNASSKEMFSRVGTDRFEFRELDNLLGACIREGKPVVVDPQSGISFSHLPPGHPEIRTFLSVPIFIGPELVGTFALANRQQGYDEKLIEFLRPFSATYGVIINSQRMLDMEEINRRNLVRAKQRADQANRAKSEFLSSMSHELRTPLNAILGFSQLLDTDSDLNEEQQDNVQEILKASRHLLTLINEVLDLARIESGKLDLSLEAIPLHDLLEETLTLVRHLARSRDIALHVEDTRGIRVTADWTRLKQALLNLVSNAIKYNRAQGEVTITVGQHDENWVDIRVSDTGPGIESSRIPELFQPFNRLGAELTHIEGTGIGLALTQRLVELMGGSVGVESEVGNGSVFWLRLPSEQGRGAINTSASPVVQPHSHSGQATEVPEQSTPTVLYIEDNPANLKLVSRILQRHPGARLLTTSSGAEGLVMARSEQPDIVLLDINLPDTDGYDILRTLKADRGTETIPVIALTANAMHNEVRRGLQAGFDDYLTKPINVDELLVTLEKYLR</sequence>
<dbReference type="GO" id="GO:0005886">
    <property type="term" value="C:plasma membrane"/>
    <property type="evidence" value="ECO:0007669"/>
    <property type="project" value="UniProtKB-SubCell"/>
</dbReference>
<evidence type="ECO:0000259" key="19">
    <source>
        <dbReference type="PROSITE" id="PS50113"/>
    </source>
</evidence>
<evidence type="ECO:0000256" key="10">
    <source>
        <dbReference type="ARBA" id="ARBA00022741"/>
    </source>
</evidence>
<evidence type="ECO:0000256" key="2">
    <source>
        <dbReference type="ARBA" id="ARBA00004429"/>
    </source>
</evidence>
<dbReference type="SMART" id="SM00388">
    <property type="entry name" value="HisKA"/>
    <property type="match status" value="1"/>
</dbReference>
<dbReference type="Gene3D" id="1.10.287.130">
    <property type="match status" value="1"/>
</dbReference>
<keyword evidence="4" id="KW-1003">Cell membrane</keyword>
<keyword evidence="8" id="KW-0812">Transmembrane</keyword>
<evidence type="ECO:0000256" key="12">
    <source>
        <dbReference type="ARBA" id="ARBA00022989"/>
    </source>
</evidence>
<evidence type="ECO:0000313" key="20">
    <source>
        <dbReference type="EMBL" id="SFR64967.1"/>
    </source>
</evidence>
<evidence type="ECO:0000259" key="17">
    <source>
        <dbReference type="PROSITE" id="PS50110"/>
    </source>
</evidence>
<keyword evidence="6 14" id="KW-0597">Phosphoprotein</keyword>
<dbReference type="InterPro" id="IPR003661">
    <property type="entry name" value="HisK_dim/P_dom"/>
</dbReference>
<dbReference type="AlphaFoldDB" id="A0A1I6IDW8"/>
<dbReference type="SMART" id="SM00086">
    <property type="entry name" value="PAC"/>
    <property type="match status" value="2"/>
</dbReference>
<evidence type="ECO:0000256" key="6">
    <source>
        <dbReference type="ARBA" id="ARBA00022553"/>
    </source>
</evidence>
<dbReference type="Pfam" id="PF08447">
    <property type="entry name" value="PAS_3"/>
    <property type="match status" value="1"/>
</dbReference>
<dbReference type="SUPFAM" id="SSF47384">
    <property type="entry name" value="Homodimeric domain of signal transducing histidine kinase"/>
    <property type="match status" value="1"/>
</dbReference>
<dbReference type="SMART" id="SM00448">
    <property type="entry name" value="REC"/>
    <property type="match status" value="1"/>
</dbReference>
<keyword evidence="21" id="KW-1185">Reference proteome</keyword>
<evidence type="ECO:0000256" key="8">
    <source>
        <dbReference type="ARBA" id="ARBA00022692"/>
    </source>
</evidence>
<dbReference type="PROSITE" id="PS50110">
    <property type="entry name" value="RESPONSE_REGULATORY"/>
    <property type="match status" value="1"/>
</dbReference>
<evidence type="ECO:0000256" key="4">
    <source>
        <dbReference type="ARBA" id="ARBA00022475"/>
    </source>
</evidence>
<dbReference type="OrthoDB" id="9812358at2"/>
<feature type="region of interest" description="Disordered" evidence="15">
    <location>
        <begin position="1085"/>
        <end position="1104"/>
    </location>
</feature>
<feature type="domain" description="PAS" evidence="18">
    <location>
        <begin position="555"/>
        <end position="602"/>
    </location>
</feature>
<dbReference type="SMART" id="SM00091">
    <property type="entry name" value="PAS"/>
    <property type="match status" value="2"/>
</dbReference>
<dbReference type="RefSeq" id="WP_092012031.1">
    <property type="nucleotide sequence ID" value="NZ_FOYW01000001.1"/>
</dbReference>
<dbReference type="Pfam" id="PF02518">
    <property type="entry name" value="HATPase_c"/>
    <property type="match status" value="1"/>
</dbReference>
<keyword evidence="9" id="KW-0677">Repeat</keyword>
<keyword evidence="7" id="KW-0808">Transferase</keyword>
<evidence type="ECO:0000256" key="1">
    <source>
        <dbReference type="ARBA" id="ARBA00000085"/>
    </source>
</evidence>
<dbReference type="FunFam" id="3.30.565.10:FF:000006">
    <property type="entry name" value="Sensor histidine kinase WalK"/>
    <property type="match status" value="1"/>
</dbReference>
<evidence type="ECO:0000313" key="21">
    <source>
        <dbReference type="Proteomes" id="UP000198644"/>
    </source>
</evidence>
<dbReference type="InterPro" id="IPR003018">
    <property type="entry name" value="GAF"/>
</dbReference>
<dbReference type="InterPro" id="IPR013655">
    <property type="entry name" value="PAS_fold_3"/>
</dbReference>
<dbReference type="SUPFAM" id="SSF55874">
    <property type="entry name" value="ATPase domain of HSP90 chaperone/DNA topoisomerase II/histidine kinase"/>
    <property type="match status" value="1"/>
</dbReference>
<keyword evidence="13" id="KW-0472">Membrane</keyword>
<proteinExistence type="predicted"/>
<dbReference type="InterPro" id="IPR035965">
    <property type="entry name" value="PAS-like_dom_sf"/>
</dbReference>
<evidence type="ECO:0000256" key="7">
    <source>
        <dbReference type="ARBA" id="ARBA00022679"/>
    </source>
</evidence>
<dbReference type="Gene3D" id="3.30.450.40">
    <property type="match status" value="1"/>
</dbReference>
<feature type="domain" description="PAC" evidence="19">
    <location>
        <begin position="605"/>
        <end position="657"/>
    </location>
</feature>
<dbReference type="SUPFAM" id="SSF55785">
    <property type="entry name" value="PYP-like sensor domain (PAS domain)"/>
    <property type="match status" value="2"/>
</dbReference>
<dbReference type="InterPro" id="IPR029016">
    <property type="entry name" value="GAF-like_dom_sf"/>
</dbReference>
<dbReference type="STRING" id="650891.SAMN05216203_2166"/>
<evidence type="ECO:0000259" key="16">
    <source>
        <dbReference type="PROSITE" id="PS50109"/>
    </source>
</evidence>
<dbReference type="Pfam" id="PF13185">
    <property type="entry name" value="GAF_2"/>
    <property type="match status" value="1"/>
</dbReference>
<protein>
    <recommendedName>
        <fullName evidence="3">histidine kinase</fullName>
        <ecNumber evidence="3">2.7.13.3</ecNumber>
    </recommendedName>
</protein>
<dbReference type="CDD" id="cd16922">
    <property type="entry name" value="HATPase_EvgS-ArcB-TorS-like"/>
    <property type="match status" value="1"/>
</dbReference>
<dbReference type="Pfam" id="PF00072">
    <property type="entry name" value="Response_reg"/>
    <property type="match status" value="1"/>
</dbReference>
<evidence type="ECO:0000256" key="13">
    <source>
        <dbReference type="ARBA" id="ARBA00023136"/>
    </source>
</evidence>
<dbReference type="Gene3D" id="3.40.50.2300">
    <property type="match status" value="1"/>
</dbReference>
<feature type="modified residue" description="4-aspartylphosphate" evidence="14">
    <location>
        <position position="1158"/>
    </location>
</feature>
<dbReference type="InterPro" id="IPR036097">
    <property type="entry name" value="HisK_dim/P_sf"/>
</dbReference>
<dbReference type="GO" id="GO:0009927">
    <property type="term" value="F:histidine phosphotransfer kinase activity"/>
    <property type="evidence" value="ECO:0007669"/>
    <property type="project" value="TreeGrafter"/>
</dbReference>
<dbReference type="InterPro" id="IPR001789">
    <property type="entry name" value="Sig_transdc_resp-reg_receiver"/>
</dbReference>
<dbReference type="PRINTS" id="PR00344">
    <property type="entry name" value="BCTRLSENSOR"/>
</dbReference>
<dbReference type="SMART" id="SM00387">
    <property type="entry name" value="HATPase_c"/>
    <property type="match status" value="1"/>
</dbReference>
<feature type="domain" description="Histidine kinase" evidence="16">
    <location>
        <begin position="860"/>
        <end position="1076"/>
    </location>
</feature>
<dbReference type="InterPro" id="IPR003594">
    <property type="entry name" value="HATPase_dom"/>
</dbReference>
<dbReference type="InterPro" id="IPR000700">
    <property type="entry name" value="PAS-assoc_C"/>
</dbReference>
<dbReference type="NCBIfam" id="TIGR00229">
    <property type="entry name" value="sensory_box"/>
    <property type="match status" value="2"/>
</dbReference>
<dbReference type="GO" id="GO:0000155">
    <property type="term" value="F:phosphorelay sensor kinase activity"/>
    <property type="evidence" value="ECO:0007669"/>
    <property type="project" value="InterPro"/>
</dbReference>
<dbReference type="SMART" id="SM00065">
    <property type="entry name" value="GAF"/>
    <property type="match status" value="1"/>
</dbReference>
<dbReference type="CDD" id="cd00082">
    <property type="entry name" value="HisKA"/>
    <property type="match status" value="1"/>
</dbReference>
<dbReference type="Gene3D" id="3.30.565.10">
    <property type="entry name" value="Histidine kinase-like ATPase, C-terminal domain"/>
    <property type="match status" value="1"/>
</dbReference>
<organism evidence="20 21">
    <name type="scientific">Marinobacter daqiaonensis</name>
    <dbReference type="NCBI Taxonomy" id="650891"/>
    <lineage>
        <taxon>Bacteria</taxon>
        <taxon>Pseudomonadati</taxon>
        <taxon>Pseudomonadota</taxon>
        <taxon>Gammaproteobacteria</taxon>
        <taxon>Pseudomonadales</taxon>
        <taxon>Marinobacteraceae</taxon>
        <taxon>Marinobacter</taxon>
    </lineage>
</organism>
<dbReference type="Pfam" id="PF13426">
    <property type="entry name" value="PAS_9"/>
    <property type="match status" value="1"/>
</dbReference>
<evidence type="ECO:0000259" key="18">
    <source>
        <dbReference type="PROSITE" id="PS50112"/>
    </source>
</evidence>
<evidence type="ECO:0000256" key="9">
    <source>
        <dbReference type="ARBA" id="ARBA00022737"/>
    </source>
</evidence>
<dbReference type="PROSITE" id="PS50112">
    <property type="entry name" value="PAS"/>
    <property type="match status" value="2"/>
</dbReference>
<dbReference type="InterPro" id="IPR000014">
    <property type="entry name" value="PAS"/>
</dbReference>
<keyword evidence="5" id="KW-0997">Cell inner membrane</keyword>
<feature type="domain" description="PAC" evidence="19">
    <location>
        <begin position="332"/>
        <end position="384"/>
    </location>
</feature>
<comment type="subcellular location">
    <subcellularLocation>
        <location evidence="2">Cell inner membrane</location>
        <topology evidence="2">Multi-pass membrane protein</topology>
    </subcellularLocation>
</comment>
<comment type="catalytic activity">
    <reaction evidence="1">
        <text>ATP + protein L-histidine = ADP + protein N-phospho-L-histidine.</text>
        <dbReference type="EC" id="2.7.13.3"/>
    </reaction>
</comment>
<name>A0A1I6IDW8_9GAMM</name>